<sequence>MLMLTYYTVRGVMFMEVIVKIFGTEPPCPKCKAAEKVAKEVAEEFSSKVKVIKLSVLSEEANRYGVLITPSIVVNDKLVFSGRVPSRNELKKAIEEAMVSQP</sequence>
<dbReference type="PANTHER" id="PTHR36450">
    <property type="entry name" value="THIOREDOXIN"/>
    <property type="match status" value="1"/>
</dbReference>
<dbReference type="SUPFAM" id="SSF52833">
    <property type="entry name" value="Thioredoxin-like"/>
    <property type="match status" value="1"/>
</dbReference>
<accession>A0A7C4HDS5</accession>
<dbReference type="Pfam" id="PF13192">
    <property type="entry name" value="Thioredoxin_3"/>
    <property type="match status" value="1"/>
</dbReference>
<gene>
    <name evidence="4" type="ORF">ENU09_03110</name>
    <name evidence="3" type="ORF">ENU14_03845</name>
</gene>
<dbReference type="EMBL" id="DTBJ01000029">
    <property type="protein sequence ID" value="HGM58704.1"/>
    <property type="molecule type" value="Genomic_DNA"/>
</dbReference>
<comment type="caution">
    <text evidence="3">The sequence shown here is derived from an EMBL/GenBank/DDBJ whole genome shotgun (WGS) entry which is preliminary data.</text>
</comment>
<dbReference type="EMBL" id="DTBE01000079">
    <property type="protein sequence ID" value="HGQ59685.1"/>
    <property type="molecule type" value="Genomic_DNA"/>
</dbReference>
<organism evidence="3">
    <name type="scientific">Staphylothermus marinus</name>
    <dbReference type="NCBI Taxonomy" id="2280"/>
    <lineage>
        <taxon>Archaea</taxon>
        <taxon>Thermoproteota</taxon>
        <taxon>Thermoprotei</taxon>
        <taxon>Desulfurococcales</taxon>
        <taxon>Desulfurococcaceae</taxon>
        <taxon>Staphylothermus</taxon>
    </lineage>
</organism>
<protein>
    <submittedName>
        <fullName evidence="3">Thioredoxin family protein</fullName>
    </submittedName>
</protein>
<evidence type="ECO:0000256" key="1">
    <source>
        <dbReference type="ARBA" id="ARBA00007787"/>
    </source>
</evidence>
<dbReference type="Gene3D" id="3.40.30.10">
    <property type="entry name" value="Glutaredoxin"/>
    <property type="match status" value="1"/>
</dbReference>
<evidence type="ECO:0000313" key="3">
    <source>
        <dbReference type="EMBL" id="HGM58704.1"/>
    </source>
</evidence>
<name>A0A7C4HDS5_STAMA</name>
<evidence type="ECO:0000259" key="2">
    <source>
        <dbReference type="Pfam" id="PF13192"/>
    </source>
</evidence>
<dbReference type="InterPro" id="IPR036249">
    <property type="entry name" value="Thioredoxin-like_sf"/>
</dbReference>
<comment type="similarity">
    <text evidence="1">Belongs to the glutaredoxin family.</text>
</comment>
<feature type="domain" description="Thioredoxin-like fold" evidence="2">
    <location>
        <begin position="19"/>
        <end position="94"/>
    </location>
</feature>
<dbReference type="AlphaFoldDB" id="A0A7C4HDS5"/>
<dbReference type="InterPro" id="IPR012336">
    <property type="entry name" value="Thioredoxin-like_fold"/>
</dbReference>
<dbReference type="InterPro" id="IPR005243">
    <property type="entry name" value="THIRX-like_proc"/>
</dbReference>
<evidence type="ECO:0000313" key="4">
    <source>
        <dbReference type="EMBL" id="HGQ59685.1"/>
    </source>
</evidence>
<dbReference type="PANTHER" id="PTHR36450:SF1">
    <property type="entry name" value="THIOREDOXIN"/>
    <property type="match status" value="1"/>
</dbReference>
<proteinExistence type="inferred from homology"/>
<reference evidence="3" key="1">
    <citation type="journal article" date="2020" name="mSystems">
        <title>Genome- and Community-Level Interaction Insights into Carbon Utilization and Element Cycling Functions of Hydrothermarchaeota in Hydrothermal Sediment.</title>
        <authorList>
            <person name="Zhou Z."/>
            <person name="Liu Y."/>
            <person name="Xu W."/>
            <person name="Pan J."/>
            <person name="Luo Z.H."/>
            <person name="Li M."/>
        </authorList>
    </citation>
    <scope>NUCLEOTIDE SEQUENCE [LARGE SCALE GENOMIC DNA]</scope>
    <source>
        <strain evidence="4">SpSt-638</strain>
        <strain evidence="3">SpSt-642</strain>
    </source>
</reference>